<keyword evidence="2" id="KW-1185">Reference proteome</keyword>
<evidence type="ECO:0000313" key="2">
    <source>
        <dbReference type="Proteomes" id="UP001589575"/>
    </source>
</evidence>
<proteinExistence type="predicted"/>
<sequence length="58" mass="5919">MISTLKAEGSGVVDAELIGQDALGQRTDLADLGRGGGLRQSQLLGHLARGQHPLVALG</sequence>
<name>A0ABV5FXR1_9MICC</name>
<evidence type="ECO:0000313" key="1">
    <source>
        <dbReference type="EMBL" id="MFB9071425.1"/>
    </source>
</evidence>
<dbReference type="EMBL" id="JBHMFI010000001">
    <property type="protein sequence ID" value="MFB9071425.1"/>
    <property type="molecule type" value="Genomic_DNA"/>
</dbReference>
<comment type="caution">
    <text evidence="1">The sequence shown here is derived from an EMBL/GenBank/DDBJ whole genome shotgun (WGS) entry which is preliminary data.</text>
</comment>
<accession>A0ABV5FXR1</accession>
<organism evidence="1 2">
    <name type="scientific">Citricoccus parietis</name>
    <dbReference type="NCBI Taxonomy" id="592307"/>
    <lineage>
        <taxon>Bacteria</taxon>
        <taxon>Bacillati</taxon>
        <taxon>Actinomycetota</taxon>
        <taxon>Actinomycetes</taxon>
        <taxon>Micrococcales</taxon>
        <taxon>Micrococcaceae</taxon>
        <taxon>Citricoccus</taxon>
    </lineage>
</organism>
<dbReference type="Proteomes" id="UP001589575">
    <property type="component" value="Unassembled WGS sequence"/>
</dbReference>
<gene>
    <name evidence="1" type="ORF">ACFFX0_09530</name>
</gene>
<protein>
    <submittedName>
        <fullName evidence="1">Uncharacterized protein</fullName>
    </submittedName>
</protein>
<reference evidence="1 2" key="1">
    <citation type="submission" date="2024-09" db="EMBL/GenBank/DDBJ databases">
        <authorList>
            <person name="Sun Q."/>
            <person name="Mori K."/>
        </authorList>
    </citation>
    <scope>NUCLEOTIDE SEQUENCE [LARGE SCALE GENOMIC DNA]</scope>
    <source>
        <strain evidence="1 2">CCM 7609</strain>
    </source>
</reference>